<gene>
    <name evidence="1" type="ORF">ACFQ1E_19325</name>
</gene>
<reference evidence="2" key="1">
    <citation type="journal article" date="2019" name="Int. J. Syst. Evol. Microbiol.">
        <title>The Global Catalogue of Microorganisms (GCM) 10K type strain sequencing project: providing services to taxonomists for standard genome sequencing and annotation.</title>
        <authorList>
            <consortium name="The Broad Institute Genomics Platform"/>
            <consortium name="The Broad Institute Genome Sequencing Center for Infectious Disease"/>
            <person name="Wu L."/>
            <person name="Ma J."/>
        </authorList>
    </citation>
    <scope>NUCLEOTIDE SEQUENCE [LARGE SCALE GENOMIC DNA]</scope>
    <source>
        <strain evidence="2">CCUG 62982</strain>
    </source>
</reference>
<accession>A0ABW3HE49</accession>
<dbReference type="EMBL" id="JBHTJG010000013">
    <property type="protein sequence ID" value="MFD0948498.1"/>
    <property type="molecule type" value="Genomic_DNA"/>
</dbReference>
<protein>
    <recommendedName>
        <fullName evidence="3">HDOD domain-containing protein</fullName>
    </recommendedName>
</protein>
<organism evidence="1 2">
    <name type="scientific">Sphingomonas canadensis</name>
    <dbReference type="NCBI Taxonomy" id="1219257"/>
    <lineage>
        <taxon>Bacteria</taxon>
        <taxon>Pseudomonadati</taxon>
        <taxon>Pseudomonadota</taxon>
        <taxon>Alphaproteobacteria</taxon>
        <taxon>Sphingomonadales</taxon>
        <taxon>Sphingomonadaceae</taxon>
        <taxon>Sphingomonas</taxon>
    </lineage>
</organism>
<evidence type="ECO:0000313" key="2">
    <source>
        <dbReference type="Proteomes" id="UP001596977"/>
    </source>
</evidence>
<dbReference type="RefSeq" id="WP_264946376.1">
    <property type="nucleotide sequence ID" value="NZ_JAPDRA010000013.1"/>
</dbReference>
<evidence type="ECO:0008006" key="3">
    <source>
        <dbReference type="Google" id="ProtNLM"/>
    </source>
</evidence>
<comment type="caution">
    <text evidence="1">The sequence shown here is derived from an EMBL/GenBank/DDBJ whole genome shotgun (WGS) entry which is preliminary data.</text>
</comment>
<evidence type="ECO:0000313" key="1">
    <source>
        <dbReference type="EMBL" id="MFD0948498.1"/>
    </source>
</evidence>
<dbReference type="Proteomes" id="UP001596977">
    <property type="component" value="Unassembled WGS sequence"/>
</dbReference>
<name>A0ABW3HE49_9SPHN</name>
<proteinExistence type="predicted"/>
<keyword evidence="2" id="KW-1185">Reference proteome</keyword>
<sequence length="541" mass="60932">MIAVLEAYQPPAPSIARDQEIKSLIEELTGHLGAARREESLATAIAILRADAEYVIPRLRRSGILRSSKYEFNGSLIAGIIKMALKVRHLLTARDDRIDYLRSVLALTKVAPNALSLHKEINGILRTRENIALKTILVVLNSRFYHHWIPDPTLSSLNLERYSSEDLSDAGSLIIAMYSKLFPIHDECCNFIDIEGILPEATVYERLLLAAVRLTKFTDAEKLIDGLPFEAELEGETVRIFSSDPDIERSIRLGYIQSQNQAWIRARHLNGSDPPPSVREFIEKGFEEQVFDSLIELVATPVKRLRLMLPSAPQVFELFSRDDMFRDEVENLLHLDVDSFVRLDPYEQVTEGVTAIDIFKLQRYFNFISCVYQKKLEGIPDEAERYYLTFASTVLIVTHDSLFEQMQLIFADAEKTRAIIDLLTMKAGAGHLDLQYAPLLDLGSHYAIAPHNGQPHCLDAEAGLDPVDLQAEHAHQVPRIARGARGSGREVLVGAIDPLGREQNGAQPQPALLEYQHEIVDQIGDHLRDRLRGGDRLEQPP</sequence>